<accession>A0A9W8MM16</accession>
<protein>
    <recommendedName>
        <fullName evidence="1">DUF1996 domain-containing protein</fullName>
    </recommendedName>
</protein>
<evidence type="ECO:0000259" key="1">
    <source>
        <dbReference type="Pfam" id="PF09362"/>
    </source>
</evidence>
<feature type="domain" description="DUF1996" evidence="1">
    <location>
        <begin position="36"/>
        <end position="290"/>
    </location>
</feature>
<dbReference type="PANTHER" id="PTHR43662:SF3">
    <property type="entry name" value="DOMAIN PROTEIN, PUTATIVE (AFU_ORTHOLOGUE AFUA_6G11970)-RELATED"/>
    <property type="match status" value="1"/>
</dbReference>
<reference evidence="2" key="1">
    <citation type="submission" date="2022-06" db="EMBL/GenBank/DDBJ databases">
        <title>Genome Sequence of Candolleomyces eurysporus.</title>
        <authorList>
            <person name="Buettner E."/>
        </authorList>
    </citation>
    <scope>NUCLEOTIDE SEQUENCE</scope>
    <source>
        <strain evidence="2">VTCC 930004</strain>
    </source>
</reference>
<dbReference type="EMBL" id="JANBPK010000743">
    <property type="protein sequence ID" value="KAJ2933414.1"/>
    <property type="molecule type" value="Genomic_DNA"/>
</dbReference>
<keyword evidence="3" id="KW-1185">Reference proteome</keyword>
<feature type="non-terminal residue" evidence="2">
    <location>
        <position position="1"/>
    </location>
</feature>
<dbReference type="InterPro" id="IPR018535">
    <property type="entry name" value="DUF1996"/>
</dbReference>
<evidence type="ECO:0000313" key="3">
    <source>
        <dbReference type="Proteomes" id="UP001140091"/>
    </source>
</evidence>
<gene>
    <name evidence="2" type="ORF">H1R20_g3654</name>
</gene>
<proteinExistence type="predicted"/>
<dbReference type="Pfam" id="PF09362">
    <property type="entry name" value="DUF1996"/>
    <property type="match status" value="1"/>
</dbReference>
<sequence>MYWKKFLLAAAAGIYAPYAEALIRFHCSQLVTERLDPLVTPGQVSPHLHQIIGGNAFNITMDLKNDISKIATCTSCQVRENKSNYWTAVLFFKHTNGSYIRVPQLPNLNTGSPNGGMTVYYIQTEAKITAFPVGFRMITGNAMLRTESRSGPPKVTSFRCLDADLEDHNVGQPPGGGVDPVGFPSAPCEGVMRSQTYFPQCWDGVNLDSPDHATHVSFAEGPLDSFSGLNFYRGTCPASHPIKLPMILFETIWNTQPFKDLWPTDGSQPFVYSMGDPTGYGHHGDYMFGWEGDALQRVMDKCTEFNGDPTYCKEITVQSSEEINSCVQPSVVEENIEGYLETLPGCNPIQAGPAEATQVPTCNAVSTTKAVHTAPTAAAGILSRND</sequence>
<name>A0A9W8MM16_9AGAR</name>
<dbReference type="PANTHER" id="PTHR43662">
    <property type="match status" value="1"/>
</dbReference>
<organism evidence="2 3">
    <name type="scientific">Candolleomyces eurysporus</name>
    <dbReference type="NCBI Taxonomy" id="2828524"/>
    <lineage>
        <taxon>Eukaryota</taxon>
        <taxon>Fungi</taxon>
        <taxon>Dikarya</taxon>
        <taxon>Basidiomycota</taxon>
        <taxon>Agaricomycotina</taxon>
        <taxon>Agaricomycetes</taxon>
        <taxon>Agaricomycetidae</taxon>
        <taxon>Agaricales</taxon>
        <taxon>Agaricineae</taxon>
        <taxon>Psathyrellaceae</taxon>
        <taxon>Candolleomyces</taxon>
    </lineage>
</organism>
<evidence type="ECO:0000313" key="2">
    <source>
        <dbReference type="EMBL" id="KAJ2933414.1"/>
    </source>
</evidence>
<dbReference type="AlphaFoldDB" id="A0A9W8MM16"/>
<dbReference type="OrthoDB" id="74764at2759"/>
<dbReference type="Proteomes" id="UP001140091">
    <property type="component" value="Unassembled WGS sequence"/>
</dbReference>
<comment type="caution">
    <text evidence="2">The sequence shown here is derived from an EMBL/GenBank/DDBJ whole genome shotgun (WGS) entry which is preliminary data.</text>
</comment>